<keyword evidence="15" id="KW-0812">Transmembrane</keyword>
<dbReference type="FunFam" id="2.160.20.10:FF:000001">
    <property type="entry name" value="Pectinesterase"/>
    <property type="match status" value="1"/>
</dbReference>
<dbReference type="Pfam" id="PF04043">
    <property type="entry name" value="PMEI"/>
    <property type="match status" value="1"/>
</dbReference>
<dbReference type="PANTHER" id="PTHR31707">
    <property type="entry name" value="PECTINESTERASE"/>
    <property type="match status" value="1"/>
</dbReference>
<keyword evidence="6" id="KW-0378">Hydrolase</keyword>
<proteinExistence type="predicted"/>
<comment type="catalytic activity">
    <reaction evidence="11">
        <text>[(1-&gt;4)-alpha-D-galacturonosyl methyl ester](n) + n H2O = [(1-&gt;4)-alpha-D-galacturonosyl](n) + n methanol + n H(+)</text>
        <dbReference type="Rhea" id="RHEA:22380"/>
        <dbReference type="Rhea" id="RHEA-COMP:14570"/>
        <dbReference type="Rhea" id="RHEA-COMP:14573"/>
        <dbReference type="ChEBI" id="CHEBI:15377"/>
        <dbReference type="ChEBI" id="CHEBI:15378"/>
        <dbReference type="ChEBI" id="CHEBI:17790"/>
        <dbReference type="ChEBI" id="CHEBI:140522"/>
        <dbReference type="ChEBI" id="CHEBI:140523"/>
        <dbReference type="EC" id="3.1.1.11"/>
    </reaction>
</comment>
<comment type="function">
    <text evidence="12">Acts in the modification of cell walls via demethylesterification of cell wall pectin.</text>
</comment>
<comment type="caution">
    <text evidence="17">The sequence shown here is derived from an EMBL/GenBank/DDBJ whole genome shotgun (WGS) entry which is preliminary data.</text>
</comment>
<dbReference type="SMART" id="SM00856">
    <property type="entry name" value="PMEI"/>
    <property type="match status" value="1"/>
</dbReference>
<dbReference type="NCBIfam" id="TIGR01614">
    <property type="entry name" value="PME_inhib"/>
    <property type="match status" value="1"/>
</dbReference>
<keyword evidence="10" id="KW-0961">Cell wall biogenesis/degradation</keyword>
<dbReference type="Pfam" id="PF01095">
    <property type="entry name" value="Pectinesterase"/>
    <property type="match status" value="1"/>
</dbReference>
<sequence length="874" mass="92672">MGQDGPKKIAIISLCSLLLVAIIVAVLFAGHDTASNKKVKPNTSQKAIAAICQTTDYHDTCFKSLDGQNTSDPKQLIQAAMHSTIIYLRTALQNSTALKQAQTDPRARAALDDCSELANLAIHDLDRSFTKFSQFDITNVDDILMELKTWISGAITHQETCLDGFEKVDSDAGAQMKQLLNASMEMTSNSLAMVAEISIFLETSMGIQGTSSSRRLLSQQDLVVEEHESWIDAVKRRFLTAPAAKIRPDIIVAKDGSGRFKTINEALFHIPKNNNKTFVLYIKEGVYPEQVMINTSFTNLMIMGDGPTKTRITGNLNFVDGVGTYRTATVAVQGDDFIARDIGFENSAGAVKLQAVALRASSDRSIYYNCHIDAYQDSLYAHVYRQFYKDCVISGTIDFVFGDSASVFQDCTLLFRKPLANQQNIVTAQGRQDPRQPTGLVLQNCTFKADAELEPVKHQVKSYLGRPWKEFSRTIIMESFLDDFIQPDGWMPWEGEFGLQTLFYTEFNNRGPAAPKAQRVKWPGVKELPPARIKRFTAGEFLDGNRWIPKQKVPYAAGFIFPVPKEDPNIKYSPASTEETKDLGAVAERKKKLPPPQPQAPAAAPGSNPQSSIAASPMQAASPYPLGYGTDAAAPVGNWDSETGELLIDLSPAPASEAPILPPAESPRAVSLRITPALTPTAAASPPATTPAASSPPSVSLRITPALTPTAAASPPATTPAASSPPAVSLRITPALTPTAAASPPAITPAASSPPAVSLRITPALTPTAAASPPAITPAASSPPAVSLRITPALTPTAAASPPAITPAASSPPAAVPSVSPKGSPASAPAPKAPAAPSPSGGLAPPPKRDSPAGPPESKLSPQAAEAPTFTDGL</sequence>
<feature type="transmembrane region" description="Helical" evidence="15">
    <location>
        <begin position="9"/>
        <end position="30"/>
    </location>
</feature>
<dbReference type="InterPro" id="IPR006501">
    <property type="entry name" value="Pectinesterase_inhib_dom"/>
</dbReference>
<reference evidence="17" key="2">
    <citation type="submission" date="2020-08" db="EMBL/GenBank/DDBJ databases">
        <title>Plant Genome Project.</title>
        <authorList>
            <person name="Zhang R.-G."/>
        </authorList>
    </citation>
    <scope>NUCLEOTIDE SEQUENCE</scope>
    <source>
        <strain evidence="17">Huo1</strain>
        <tissue evidence="17">Leaf</tissue>
    </source>
</reference>
<keyword evidence="18" id="KW-1185">Reference proteome</keyword>
<keyword evidence="8" id="KW-1015">Disulfide bond</keyword>
<evidence type="ECO:0000256" key="6">
    <source>
        <dbReference type="ARBA" id="ARBA00022801"/>
    </source>
</evidence>
<feature type="active site" evidence="13">
    <location>
        <position position="398"/>
    </location>
</feature>
<feature type="region of interest" description="Disordered" evidence="14">
    <location>
        <begin position="678"/>
        <end position="874"/>
    </location>
</feature>
<keyword evidence="15" id="KW-0472">Membrane</keyword>
<keyword evidence="4" id="KW-0134">Cell wall</keyword>
<evidence type="ECO:0000256" key="3">
    <source>
        <dbReference type="ARBA" id="ARBA00013229"/>
    </source>
</evidence>
<comment type="subcellular location">
    <subcellularLocation>
        <location evidence="1">Secreted</location>
        <location evidence="1">Cell wall</location>
    </subcellularLocation>
</comment>
<evidence type="ECO:0000256" key="7">
    <source>
        <dbReference type="ARBA" id="ARBA00023085"/>
    </source>
</evidence>
<evidence type="ECO:0000256" key="10">
    <source>
        <dbReference type="ARBA" id="ARBA00023316"/>
    </source>
</evidence>
<dbReference type="CDD" id="cd15798">
    <property type="entry name" value="PMEI-like_3"/>
    <property type="match status" value="1"/>
</dbReference>
<evidence type="ECO:0000256" key="14">
    <source>
        <dbReference type="SAM" id="MobiDB-lite"/>
    </source>
</evidence>
<keyword evidence="5" id="KW-0964">Secreted</keyword>
<dbReference type="OrthoDB" id="2019149at2759"/>
<protein>
    <recommendedName>
        <fullName evidence="3">pectinesterase</fullName>
        <ecNumber evidence="3">3.1.1.11</ecNumber>
    </recommendedName>
</protein>
<evidence type="ECO:0000256" key="13">
    <source>
        <dbReference type="PROSITE-ProRule" id="PRU10040"/>
    </source>
</evidence>
<reference evidence="17" key="1">
    <citation type="submission" date="2018-01" db="EMBL/GenBank/DDBJ databases">
        <authorList>
            <person name="Mao J.F."/>
        </authorList>
    </citation>
    <scope>NUCLEOTIDE SEQUENCE</scope>
    <source>
        <strain evidence="17">Huo1</strain>
        <tissue evidence="17">Leaf</tissue>
    </source>
</reference>
<dbReference type="InterPro" id="IPR000070">
    <property type="entry name" value="Pectinesterase_cat"/>
</dbReference>
<evidence type="ECO:0000256" key="15">
    <source>
        <dbReference type="SAM" id="Phobius"/>
    </source>
</evidence>
<comment type="pathway">
    <text evidence="2">Glycan metabolism; pectin degradation; 2-dehydro-3-deoxy-D-gluconate from pectin: step 1/5.</text>
</comment>
<dbReference type="AlphaFoldDB" id="A0A8X9A8Z0"/>
<dbReference type="PROSITE" id="PS00503">
    <property type="entry name" value="PECTINESTERASE_2"/>
    <property type="match status" value="1"/>
</dbReference>
<evidence type="ECO:0000256" key="2">
    <source>
        <dbReference type="ARBA" id="ARBA00005184"/>
    </source>
</evidence>
<gene>
    <name evidence="17" type="ORF">SASPL_105754</name>
</gene>
<feature type="region of interest" description="Disordered" evidence="14">
    <location>
        <begin position="570"/>
        <end position="618"/>
    </location>
</feature>
<evidence type="ECO:0000256" key="12">
    <source>
        <dbReference type="ARBA" id="ARBA00057335"/>
    </source>
</evidence>
<evidence type="ECO:0000256" key="1">
    <source>
        <dbReference type="ARBA" id="ARBA00004191"/>
    </source>
</evidence>
<dbReference type="EC" id="3.1.1.11" evidence="3"/>
<evidence type="ECO:0000313" key="18">
    <source>
        <dbReference type="Proteomes" id="UP000298416"/>
    </source>
</evidence>
<dbReference type="FunFam" id="1.20.140.40:FF:000001">
    <property type="entry name" value="Pectinesterase"/>
    <property type="match status" value="1"/>
</dbReference>
<dbReference type="Proteomes" id="UP000298416">
    <property type="component" value="Unassembled WGS sequence"/>
</dbReference>
<feature type="domain" description="Pectinesterase inhibitor" evidence="16">
    <location>
        <begin position="43"/>
        <end position="193"/>
    </location>
</feature>
<dbReference type="EMBL" id="PNBA02000002">
    <property type="protein sequence ID" value="KAG6434132.1"/>
    <property type="molecule type" value="Genomic_DNA"/>
</dbReference>
<evidence type="ECO:0000256" key="8">
    <source>
        <dbReference type="ARBA" id="ARBA00023157"/>
    </source>
</evidence>
<evidence type="ECO:0000313" key="17">
    <source>
        <dbReference type="EMBL" id="KAG6434132.1"/>
    </source>
</evidence>
<evidence type="ECO:0000256" key="5">
    <source>
        <dbReference type="ARBA" id="ARBA00022525"/>
    </source>
</evidence>
<organism evidence="17">
    <name type="scientific">Salvia splendens</name>
    <name type="common">Scarlet sage</name>
    <dbReference type="NCBI Taxonomy" id="180675"/>
    <lineage>
        <taxon>Eukaryota</taxon>
        <taxon>Viridiplantae</taxon>
        <taxon>Streptophyta</taxon>
        <taxon>Embryophyta</taxon>
        <taxon>Tracheophyta</taxon>
        <taxon>Spermatophyta</taxon>
        <taxon>Magnoliopsida</taxon>
        <taxon>eudicotyledons</taxon>
        <taxon>Gunneridae</taxon>
        <taxon>Pentapetalae</taxon>
        <taxon>asterids</taxon>
        <taxon>lamiids</taxon>
        <taxon>Lamiales</taxon>
        <taxon>Lamiaceae</taxon>
        <taxon>Nepetoideae</taxon>
        <taxon>Mentheae</taxon>
        <taxon>Salviinae</taxon>
        <taxon>Salvia</taxon>
        <taxon>Salvia subgen. Calosphace</taxon>
        <taxon>core Calosphace</taxon>
    </lineage>
</organism>
<keyword evidence="15" id="KW-1133">Transmembrane helix</keyword>
<accession>A0A8X9A8Z0</accession>
<evidence type="ECO:0000256" key="11">
    <source>
        <dbReference type="ARBA" id="ARBA00047928"/>
    </source>
</evidence>
<dbReference type="InterPro" id="IPR033131">
    <property type="entry name" value="Pectinesterase_Asp_AS"/>
</dbReference>
<keyword evidence="9" id="KW-0325">Glycoprotein</keyword>
<evidence type="ECO:0000256" key="9">
    <source>
        <dbReference type="ARBA" id="ARBA00023180"/>
    </source>
</evidence>
<keyword evidence="7" id="KW-0063">Aspartyl esterase</keyword>
<feature type="compositionally biased region" description="Low complexity" evidence="14">
    <location>
        <begin position="678"/>
        <end position="830"/>
    </location>
</feature>
<evidence type="ECO:0000259" key="16">
    <source>
        <dbReference type="SMART" id="SM00856"/>
    </source>
</evidence>
<dbReference type="GO" id="GO:0004857">
    <property type="term" value="F:enzyme inhibitor activity"/>
    <property type="evidence" value="ECO:0007669"/>
    <property type="project" value="InterPro"/>
</dbReference>
<dbReference type="GO" id="GO:0030599">
    <property type="term" value="F:pectinesterase activity"/>
    <property type="evidence" value="ECO:0007669"/>
    <property type="project" value="UniProtKB-EC"/>
</dbReference>
<dbReference type="GO" id="GO:0042545">
    <property type="term" value="P:cell wall modification"/>
    <property type="evidence" value="ECO:0007669"/>
    <property type="project" value="InterPro"/>
</dbReference>
<evidence type="ECO:0000256" key="4">
    <source>
        <dbReference type="ARBA" id="ARBA00022512"/>
    </source>
</evidence>
<name>A0A8X9A8Z0_SALSN</name>